<keyword evidence="3" id="KW-0808">Transferase</keyword>
<sequence>MESRPSVARPFYSTFADLYDHVVTDPVGPWTEAVEGALASRGVERGTLLDAGCGTGRHAAAFAALGHRVTLLDASAELLAVASTRCPGAPAHLGDVRDPHLPGSFDVLTCRGVLNDLLGDADRDAAVRSSARLLRPGGMLALDVRDVGRSRERTDDTPRSTTVHRDTGSAVTFTHRSRWEDGLLVVAEEHRERSPDGSVDVQEFTFRMRPWTEQEVHERLGRAGFADVVTGPGVGGRWDRLFVTAVRRA</sequence>
<dbReference type="GO" id="GO:0032259">
    <property type="term" value="P:methylation"/>
    <property type="evidence" value="ECO:0007669"/>
    <property type="project" value="UniProtKB-KW"/>
</dbReference>
<dbReference type="InterPro" id="IPR013216">
    <property type="entry name" value="Methyltransf_11"/>
</dbReference>
<evidence type="ECO:0000256" key="1">
    <source>
        <dbReference type="SAM" id="MobiDB-lite"/>
    </source>
</evidence>
<dbReference type="CDD" id="cd02440">
    <property type="entry name" value="AdoMet_MTases"/>
    <property type="match status" value="1"/>
</dbReference>
<dbReference type="PANTHER" id="PTHR43464">
    <property type="entry name" value="METHYLTRANSFERASE"/>
    <property type="match status" value="1"/>
</dbReference>
<evidence type="ECO:0000313" key="3">
    <source>
        <dbReference type="EMBL" id="MEW9264310.1"/>
    </source>
</evidence>
<dbReference type="GO" id="GO:0008168">
    <property type="term" value="F:methyltransferase activity"/>
    <property type="evidence" value="ECO:0007669"/>
    <property type="project" value="UniProtKB-KW"/>
</dbReference>
<keyword evidence="4" id="KW-1185">Reference proteome</keyword>
<dbReference type="Gene3D" id="2.20.130.10">
    <property type="entry name" value="CAC2371-like domains"/>
    <property type="match status" value="1"/>
</dbReference>
<dbReference type="Gene3D" id="3.40.50.150">
    <property type="entry name" value="Vaccinia Virus protein VP39"/>
    <property type="match status" value="1"/>
</dbReference>
<reference evidence="3 4" key="1">
    <citation type="submission" date="2024-07" db="EMBL/GenBank/DDBJ databases">
        <authorList>
            <person name="Thanompreechachai J."/>
            <person name="Duangmal K."/>
        </authorList>
    </citation>
    <scope>NUCLEOTIDE SEQUENCE [LARGE SCALE GENOMIC DNA]</scope>
    <source>
        <strain evidence="3 4">KCTC 19886</strain>
    </source>
</reference>
<feature type="domain" description="Methyltransferase type 11" evidence="2">
    <location>
        <begin position="49"/>
        <end position="141"/>
    </location>
</feature>
<gene>
    <name evidence="3" type="ORF">AB1207_06100</name>
</gene>
<keyword evidence="3" id="KW-0489">Methyltransferase</keyword>
<dbReference type="SUPFAM" id="SSF53335">
    <property type="entry name" value="S-adenosyl-L-methionine-dependent methyltransferases"/>
    <property type="match status" value="1"/>
</dbReference>
<dbReference type="Pfam" id="PF08241">
    <property type="entry name" value="Methyltransf_11"/>
    <property type="match status" value="1"/>
</dbReference>
<dbReference type="PANTHER" id="PTHR43464:SF23">
    <property type="entry name" value="JUVENILE HORMONE ACID O-METHYLTRANSFERASE"/>
    <property type="match status" value="1"/>
</dbReference>
<protein>
    <submittedName>
        <fullName evidence="3">Class I SAM-dependent methyltransferase</fullName>
        <ecNumber evidence="3">2.1.-.-</ecNumber>
    </submittedName>
</protein>
<name>A0ABV3P432_9ACTN</name>
<proteinExistence type="predicted"/>
<feature type="region of interest" description="Disordered" evidence="1">
    <location>
        <begin position="145"/>
        <end position="164"/>
    </location>
</feature>
<dbReference type="Proteomes" id="UP001555826">
    <property type="component" value="Unassembled WGS sequence"/>
</dbReference>
<comment type="caution">
    <text evidence="3">The sequence shown here is derived from an EMBL/GenBank/DDBJ whole genome shotgun (WGS) entry which is preliminary data.</text>
</comment>
<dbReference type="EC" id="2.1.-.-" evidence="3"/>
<dbReference type="InterPro" id="IPR029063">
    <property type="entry name" value="SAM-dependent_MTases_sf"/>
</dbReference>
<evidence type="ECO:0000259" key="2">
    <source>
        <dbReference type="Pfam" id="PF08241"/>
    </source>
</evidence>
<accession>A0ABV3P432</accession>
<dbReference type="RefSeq" id="WP_367636970.1">
    <property type="nucleotide sequence ID" value="NZ_JBFNQN010000004.1"/>
</dbReference>
<dbReference type="EMBL" id="JBFNQN010000004">
    <property type="protein sequence ID" value="MEW9264310.1"/>
    <property type="molecule type" value="Genomic_DNA"/>
</dbReference>
<evidence type="ECO:0000313" key="4">
    <source>
        <dbReference type="Proteomes" id="UP001555826"/>
    </source>
</evidence>
<organism evidence="3 4">
    <name type="scientific">Kineococcus endophyticus</name>
    <dbReference type="NCBI Taxonomy" id="1181883"/>
    <lineage>
        <taxon>Bacteria</taxon>
        <taxon>Bacillati</taxon>
        <taxon>Actinomycetota</taxon>
        <taxon>Actinomycetes</taxon>
        <taxon>Kineosporiales</taxon>
        <taxon>Kineosporiaceae</taxon>
        <taxon>Kineococcus</taxon>
    </lineage>
</organism>